<dbReference type="Proteomes" id="UP000646911">
    <property type="component" value="Unassembled WGS sequence"/>
</dbReference>
<dbReference type="InterPro" id="IPR045851">
    <property type="entry name" value="AMP-bd_C_sf"/>
</dbReference>
<dbReference type="Gene3D" id="2.30.38.10">
    <property type="entry name" value="Luciferase, Domain 3"/>
    <property type="match status" value="1"/>
</dbReference>
<organism evidence="4 5">
    <name type="scientific">Undibacterium umbellatum</name>
    <dbReference type="NCBI Taxonomy" id="2762300"/>
    <lineage>
        <taxon>Bacteria</taxon>
        <taxon>Pseudomonadati</taxon>
        <taxon>Pseudomonadota</taxon>
        <taxon>Betaproteobacteria</taxon>
        <taxon>Burkholderiales</taxon>
        <taxon>Oxalobacteraceae</taxon>
        <taxon>Undibacterium</taxon>
    </lineage>
</organism>
<dbReference type="SUPFAM" id="SSF52777">
    <property type="entry name" value="CoA-dependent acyltransferases"/>
    <property type="match status" value="2"/>
</dbReference>
<evidence type="ECO:0000259" key="3">
    <source>
        <dbReference type="PROSITE" id="PS50075"/>
    </source>
</evidence>
<dbReference type="NCBIfam" id="TIGR01733">
    <property type="entry name" value="AA-adenyl-dom"/>
    <property type="match status" value="1"/>
</dbReference>
<dbReference type="EMBL" id="JACOFX010000002">
    <property type="protein sequence ID" value="MBC3907363.1"/>
    <property type="molecule type" value="Genomic_DNA"/>
</dbReference>
<evidence type="ECO:0000313" key="4">
    <source>
        <dbReference type="EMBL" id="MBC3907363.1"/>
    </source>
</evidence>
<dbReference type="InterPro" id="IPR020802">
    <property type="entry name" value="TesA-like"/>
</dbReference>
<proteinExistence type="predicted"/>
<gene>
    <name evidence="4" type="ORF">H8L47_07290</name>
</gene>
<dbReference type="InterPro" id="IPR025110">
    <property type="entry name" value="AMP-bd_C"/>
</dbReference>
<dbReference type="Pfam" id="PF00975">
    <property type="entry name" value="Thioesterase"/>
    <property type="match status" value="1"/>
</dbReference>
<dbReference type="PROSITE" id="PS50075">
    <property type="entry name" value="CARRIER"/>
    <property type="match status" value="1"/>
</dbReference>
<dbReference type="SMART" id="SM00823">
    <property type="entry name" value="PKS_PP"/>
    <property type="match status" value="1"/>
</dbReference>
<dbReference type="InterPro" id="IPR010071">
    <property type="entry name" value="AA_adenyl_dom"/>
</dbReference>
<dbReference type="InterPro" id="IPR000873">
    <property type="entry name" value="AMP-dep_synth/lig_dom"/>
</dbReference>
<keyword evidence="2" id="KW-0597">Phosphoprotein</keyword>
<dbReference type="RefSeq" id="WP_186952821.1">
    <property type="nucleotide sequence ID" value="NZ_JACOFX010000002.1"/>
</dbReference>
<evidence type="ECO:0000313" key="5">
    <source>
        <dbReference type="Proteomes" id="UP000646911"/>
    </source>
</evidence>
<comment type="caution">
    <text evidence="4">The sequence shown here is derived from an EMBL/GenBank/DDBJ whole genome shotgun (WGS) entry which is preliminary data.</text>
</comment>
<accession>A0ABR6Z6F8</accession>
<dbReference type="Pfam" id="PF00501">
    <property type="entry name" value="AMP-binding"/>
    <property type="match status" value="1"/>
</dbReference>
<dbReference type="SUPFAM" id="SSF53474">
    <property type="entry name" value="alpha/beta-Hydrolases"/>
    <property type="match status" value="1"/>
</dbReference>
<keyword evidence="1" id="KW-0596">Phosphopantetheine</keyword>
<dbReference type="InterPro" id="IPR029058">
    <property type="entry name" value="AB_hydrolase_fold"/>
</dbReference>
<dbReference type="InterPro" id="IPR001031">
    <property type="entry name" value="Thioesterase"/>
</dbReference>
<dbReference type="Gene3D" id="3.30.300.30">
    <property type="match status" value="1"/>
</dbReference>
<dbReference type="Gene3D" id="1.10.1200.10">
    <property type="entry name" value="ACP-like"/>
    <property type="match status" value="1"/>
</dbReference>
<dbReference type="SMART" id="SM00824">
    <property type="entry name" value="PKS_TE"/>
    <property type="match status" value="1"/>
</dbReference>
<dbReference type="InterPro" id="IPR023213">
    <property type="entry name" value="CAT-like_dom_sf"/>
</dbReference>
<dbReference type="Gene3D" id="3.30.559.10">
    <property type="entry name" value="Chloramphenicol acetyltransferase-like domain"/>
    <property type="match status" value="1"/>
</dbReference>
<dbReference type="Gene3D" id="3.40.50.980">
    <property type="match status" value="2"/>
</dbReference>
<dbReference type="PROSITE" id="PS00455">
    <property type="entry name" value="AMP_BINDING"/>
    <property type="match status" value="1"/>
</dbReference>
<dbReference type="Gene3D" id="3.40.50.1820">
    <property type="entry name" value="alpha/beta hydrolase"/>
    <property type="match status" value="1"/>
</dbReference>
<dbReference type="Pfam" id="PF00550">
    <property type="entry name" value="PP-binding"/>
    <property type="match status" value="1"/>
</dbReference>
<keyword evidence="5" id="KW-1185">Reference proteome</keyword>
<reference evidence="4 5" key="1">
    <citation type="submission" date="2020-08" db="EMBL/GenBank/DDBJ databases">
        <title>Novel species isolated from subtropical streams in China.</title>
        <authorList>
            <person name="Lu H."/>
        </authorList>
    </citation>
    <scope>NUCLEOTIDE SEQUENCE [LARGE SCALE GENOMIC DNA]</scope>
    <source>
        <strain evidence="4 5">NL8W</strain>
    </source>
</reference>
<feature type="domain" description="Carrier" evidence="3">
    <location>
        <begin position="949"/>
        <end position="1024"/>
    </location>
</feature>
<dbReference type="InterPro" id="IPR009081">
    <property type="entry name" value="PP-bd_ACP"/>
</dbReference>
<protein>
    <submittedName>
        <fullName evidence="4">Amino acid adenylation domain-containing protein</fullName>
    </submittedName>
</protein>
<name>A0ABR6Z6F8_9BURK</name>
<dbReference type="SUPFAM" id="SSF47336">
    <property type="entry name" value="ACP-like"/>
    <property type="match status" value="1"/>
</dbReference>
<evidence type="ECO:0000256" key="2">
    <source>
        <dbReference type="ARBA" id="ARBA00022553"/>
    </source>
</evidence>
<dbReference type="PANTHER" id="PTHR45527:SF1">
    <property type="entry name" value="FATTY ACID SYNTHASE"/>
    <property type="match status" value="1"/>
</dbReference>
<dbReference type="InterPro" id="IPR036736">
    <property type="entry name" value="ACP-like_sf"/>
</dbReference>
<evidence type="ECO:0000256" key="1">
    <source>
        <dbReference type="ARBA" id="ARBA00022450"/>
    </source>
</evidence>
<dbReference type="CDD" id="cd05930">
    <property type="entry name" value="A_NRPS"/>
    <property type="match status" value="1"/>
</dbReference>
<dbReference type="Gene3D" id="3.30.559.30">
    <property type="entry name" value="Nonribosomal peptide synthetase, condensation domain"/>
    <property type="match status" value="1"/>
</dbReference>
<dbReference type="SUPFAM" id="SSF56801">
    <property type="entry name" value="Acetyl-CoA synthetase-like"/>
    <property type="match status" value="1"/>
</dbReference>
<dbReference type="Pfam" id="PF13193">
    <property type="entry name" value="AMP-binding_C"/>
    <property type="match status" value="1"/>
</dbReference>
<sequence length="1316" mass="144472">MSSKLKSGFSLSPVQQRLWQLAQRDGQQTYLVSVDFRCTGVDEQILCRAFDHVLGRHEILRMEFGLLPGMQLPVQAPSDTLTPMQAASPQLAAIHEDQRACLQKLNEGHYRLGLSALCADAQTALFILLGVEERLADAAWCAASVKEKSAKSAKIEEEDLPFTSLAQWQHDMLAEQQDVQLPAWDSSNSLTSGSNLPDWPCLRRQRQAAPYVKRQSLALSSDLSAALNTLAGQHKLPLAHLLYQAWAVLLYRLNPQSPPVAYQVNGRAYEEMAAAMGPMARFIPLQTAIAPQASFLASLKAVSSAIDETCTLQDYIAPLDSKQGLAAGFCWQQAGTGKLIVADAPFSWTDECLLVLSAYANAEARIEMYFDYDMAVCDSASMHNLEEELLTLLVAIVTTPDAQIDQLSVLGANERHQLMHDFAGTVVVPAEPWQAPVQNILDCLALHPEQIFIQSSLTQLSGQACSHRIQELAQHVLLARQQDESKARVVAVLLDRSVDMIASLLAIQVAGAAYLPLDTAYPEDRIAFMLQDSGASLLLTSAAIAAQFKQQTAFAGLLGKIKLITVDILPALENAARPQFPLLQASDLAYLIYTSGSTGQPKAVAVSHGALANHMQWMLRDLPLDADDAVLQKTAISFDASVWEVFAPLMAGARLVLAPPGVERDPDALMQTLQDFDISVLQLVPSMLRMMVSQPEFAKCLRLRRLCCGGEVLDAELARQVLTALPAGAECINLYGPTEATVQVVFEKVSIDDNIVAIGKPIDNTRMYVLDDYMQPQPIGVRGELFVAGASLAQGYYQRDALTAERFVTDPFASAGERMYRTGDLGAWRADGRLDCFGRADRQVKLRGYRVELGEIEAIVAAQAAVRMAAVVVDRDAASIDQLLCFYTLKPDAKLSVAEIRQVLAAALPDYMLPNWLIPIDAFPFMPNGKVDNKALLKLRPSNTVTSQAPRDTLEMRLERIWESVLHVSQVGITSNFFDLGGHSLLAVRLMAEIEKEFAYRLPLTSLFSAPTIAAQAELLRSESLQLDPVVIPIRAGNPQHTPVVLVHPTGGSVLCYRDLASGLTTDRPVIALQDPGLMGEATYESVEELASLYLDKIAPLVKDQRYLLAGWSSGGIIAYEMARQALARGYEIAFLCLIDSQVAPLAESAPRRERLLRSISRLIAHKAEIACPDLSELPFDIALQRLLELAREADYVPPHADEKEIARLFRVFEKNVTVIGRYTAGPLPRRTLLMKATQALPEAIREAAVHYNSEEKHLGWDKLCFVKVRDIVGDHMSMMEAPRVNAVVAALDQELKEVERLHGLGRQILLPMLGL</sequence>
<dbReference type="PANTHER" id="PTHR45527">
    <property type="entry name" value="NONRIBOSOMAL PEPTIDE SYNTHETASE"/>
    <property type="match status" value="1"/>
</dbReference>
<dbReference type="InterPro" id="IPR020845">
    <property type="entry name" value="AMP-binding_CS"/>
</dbReference>
<dbReference type="InterPro" id="IPR020806">
    <property type="entry name" value="PKS_PP-bd"/>
</dbReference>